<proteinExistence type="predicted"/>
<sequence>MTGDLKIGGVQVAKHRELEERYLSDDSPGKYDRSTGREP</sequence>
<gene>
    <name evidence="2" type="ORF">MGWOODY_Clf273</name>
</gene>
<protein>
    <submittedName>
        <fullName evidence="2">Uncharacterized protein</fullName>
    </submittedName>
</protein>
<reference evidence="2" key="1">
    <citation type="submission" date="2015-10" db="EMBL/GenBank/DDBJ databases">
        <authorList>
            <person name="Gilbert D.G."/>
        </authorList>
    </citation>
    <scope>NUCLEOTIDE SEQUENCE</scope>
</reference>
<accession>A0A160V7A2</accession>
<evidence type="ECO:0000256" key="1">
    <source>
        <dbReference type="SAM" id="MobiDB-lite"/>
    </source>
</evidence>
<feature type="region of interest" description="Disordered" evidence="1">
    <location>
        <begin position="16"/>
        <end position="39"/>
    </location>
</feature>
<evidence type="ECO:0000313" key="2">
    <source>
        <dbReference type="EMBL" id="CUV01734.1"/>
    </source>
</evidence>
<dbReference type="EMBL" id="FAXA01000126">
    <property type="protein sequence ID" value="CUV01734.1"/>
    <property type="molecule type" value="Genomic_DNA"/>
</dbReference>
<name>A0A160V7A2_9ZZZZ</name>
<organism evidence="2">
    <name type="scientific">hydrothermal vent metagenome</name>
    <dbReference type="NCBI Taxonomy" id="652676"/>
    <lineage>
        <taxon>unclassified sequences</taxon>
        <taxon>metagenomes</taxon>
        <taxon>ecological metagenomes</taxon>
    </lineage>
</organism>
<dbReference type="AlphaFoldDB" id="A0A160V7A2"/>